<reference evidence="1" key="2">
    <citation type="submission" date="2020-11" db="EMBL/GenBank/DDBJ databases">
        <authorList>
            <person name="McCartney M.A."/>
            <person name="Auch B."/>
            <person name="Kono T."/>
            <person name="Mallez S."/>
            <person name="Becker A."/>
            <person name="Gohl D.M."/>
            <person name="Silverstein K.A.T."/>
            <person name="Koren S."/>
            <person name="Bechman K.B."/>
            <person name="Herman A."/>
            <person name="Abrahante J.E."/>
            <person name="Garbe J."/>
        </authorList>
    </citation>
    <scope>NUCLEOTIDE SEQUENCE</scope>
    <source>
        <strain evidence="1">Duluth1</strain>
        <tissue evidence="1">Whole animal</tissue>
    </source>
</reference>
<evidence type="ECO:0000313" key="2">
    <source>
        <dbReference type="Proteomes" id="UP000828390"/>
    </source>
</evidence>
<dbReference type="EMBL" id="JAIWYP010000016">
    <property type="protein sequence ID" value="KAH3698022.1"/>
    <property type="molecule type" value="Genomic_DNA"/>
</dbReference>
<reference evidence="1" key="1">
    <citation type="journal article" date="2019" name="bioRxiv">
        <title>The Genome of the Zebra Mussel, Dreissena polymorpha: A Resource for Invasive Species Research.</title>
        <authorList>
            <person name="McCartney M.A."/>
            <person name="Auch B."/>
            <person name="Kono T."/>
            <person name="Mallez S."/>
            <person name="Zhang Y."/>
            <person name="Obille A."/>
            <person name="Becker A."/>
            <person name="Abrahante J.E."/>
            <person name="Garbe J."/>
            <person name="Badalamenti J.P."/>
            <person name="Herman A."/>
            <person name="Mangelson H."/>
            <person name="Liachko I."/>
            <person name="Sullivan S."/>
            <person name="Sone E.D."/>
            <person name="Koren S."/>
            <person name="Silverstein K.A.T."/>
            <person name="Beckman K.B."/>
            <person name="Gohl D.M."/>
        </authorList>
    </citation>
    <scope>NUCLEOTIDE SEQUENCE</scope>
    <source>
        <strain evidence="1">Duluth1</strain>
        <tissue evidence="1">Whole animal</tissue>
    </source>
</reference>
<dbReference type="AlphaFoldDB" id="A0A9D3YDX5"/>
<name>A0A9D3YDX5_DREPO</name>
<accession>A0A9D3YDX5</accession>
<evidence type="ECO:0000313" key="1">
    <source>
        <dbReference type="EMBL" id="KAH3698022.1"/>
    </source>
</evidence>
<dbReference type="Proteomes" id="UP000828390">
    <property type="component" value="Unassembled WGS sequence"/>
</dbReference>
<comment type="caution">
    <text evidence="1">The sequence shown here is derived from an EMBL/GenBank/DDBJ whole genome shotgun (WGS) entry which is preliminary data.</text>
</comment>
<gene>
    <name evidence="1" type="ORF">DPMN_085537</name>
</gene>
<proteinExistence type="predicted"/>
<keyword evidence="2" id="KW-1185">Reference proteome</keyword>
<organism evidence="1 2">
    <name type="scientific">Dreissena polymorpha</name>
    <name type="common">Zebra mussel</name>
    <name type="synonym">Mytilus polymorpha</name>
    <dbReference type="NCBI Taxonomy" id="45954"/>
    <lineage>
        <taxon>Eukaryota</taxon>
        <taxon>Metazoa</taxon>
        <taxon>Spiralia</taxon>
        <taxon>Lophotrochozoa</taxon>
        <taxon>Mollusca</taxon>
        <taxon>Bivalvia</taxon>
        <taxon>Autobranchia</taxon>
        <taxon>Heteroconchia</taxon>
        <taxon>Euheterodonta</taxon>
        <taxon>Imparidentia</taxon>
        <taxon>Neoheterodontei</taxon>
        <taxon>Myida</taxon>
        <taxon>Dreissenoidea</taxon>
        <taxon>Dreissenidae</taxon>
        <taxon>Dreissena</taxon>
    </lineage>
</organism>
<protein>
    <submittedName>
        <fullName evidence="1">Uncharacterized protein</fullName>
    </submittedName>
</protein>
<sequence>MATRTTSTRTLKKTSIVRTKLLINLPANQYYQARLSITLTANQHCKYQFGDHPSSKPALKGPRRR</sequence>